<comment type="caution">
    <text evidence="1">The sequence shown here is derived from an EMBL/GenBank/DDBJ whole genome shotgun (WGS) entry which is preliminary data.</text>
</comment>
<name>A0A244CUM3_PSEDV</name>
<dbReference type="RefSeq" id="WP_086742724.1">
    <property type="nucleotide sequence ID" value="NZ_MWPV01000001.1"/>
</dbReference>
<organism evidence="1 2">
    <name type="scientific">Pseudoalteromonas ulvae</name>
    <dbReference type="NCBI Taxonomy" id="107327"/>
    <lineage>
        <taxon>Bacteria</taxon>
        <taxon>Pseudomonadati</taxon>
        <taxon>Pseudomonadota</taxon>
        <taxon>Gammaproteobacteria</taxon>
        <taxon>Alteromonadales</taxon>
        <taxon>Pseudoalteromonadaceae</taxon>
        <taxon>Pseudoalteromonas</taxon>
    </lineage>
</organism>
<accession>A0A244CUM3</accession>
<protein>
    <submittedName>
        <fullName evidence="1">Uncharacterized protein</fullName>
    </submittedName>
</protein>
<dbReference type="EMBL" id="MWPV01000001">
    <property type="protein sequence ID" value="OUL59332.1"/>
    <property type="molecule type" value="Genomic_DNA"/>
</dbReference>
<proteinExistence type="predicted"/>
<evidence type="ECO:0000313" key="2">
    <source>
        <dbReference type="Proteomes" id="UP000194841"/>
    </source>
</evidence>
<keyword evidence="2" id="KW-1185">Reference proteome</keyword>
<sequence>MKQEITYEFSDAQVANRFRNELKHWPKAEVKAVLFQNDKRVKVSYYTADDGFDTTCSELDTLAAAYNAAEC</sequence>
<evidence type="ECO:0000313" key="1">
    <source>
        <dbReference type="EMBL" id="OUL59332.1"/>
    </source>
</evidence>
<dbReference type="AlphaFoldDB" id="A0A244CUM3"/>
<gene>
    <name evidence="1" type="ORF">B1199_03435</name>
</gene>
<dbReference type="OrthoDB" id="6120633at2"/>
<reference evidence="1 2" key="1">
    <citation type="submission" date="2017-02" db="EMBL/GenBank/DDBJ databases">
        <title>Pseudoalteromonas ulvae TC14 Genome.</title>
        <authorList>
            <person name="Molmeret M."/>
        </authorList>
    </citation>
    <scope>NUCLEOTIDE SEQUENCE [LARGE SCALE GENOMIC DNA]</scope>
    <source>
        <strain evidence="1">TC14</strain>
    </source>
</reference>
<dbReference type="Proteomes" id="UP000194841">
    <property type="component" value="Unassembled WGS sequence"/>
</dbReference>